<dbReference type="Pfam" id="PF04366">
    <property type="entry name" value="Ysc84"/>
    <property type="match status" value="1"/>
</dbReference>
<dbReference type="OrthoDB" id="443981at2759"/>
<dbReference type="InterPro" id="IPR001452">
    <property type="entry name" value="SH3_domain"/>
</dbReference>
<feature type="domain" description="SH3" evidence="5">
    <location>
        <begin position="356"/>
        <end position="416"/>
    </location>
</feature>
<dbReference type="PROSITE" id="PS50002">
    <property type="entry name" value="SH3"/>
    <property type="match status" value="1"/>
</dbReference>
<comment type="caution">
    <text evidence="6">The sequence shown here is derived from an EMBL/GenBank/DDBJ whole genome shotgun (WGS) entry which is preliminary data.</text>
</comment>
<evidence type="ECO:0000256" key="3">
    <source>
        <dbReference type="PROSITE-ProRule" id="PRU00192"/>
    </source>
</evidence>
<gene>
    <name evidence="6" type="ORF">B7463_g11634</name>
</gene>
<dbReference type="AlphaFoldDB" id="A0A3E2GVB2"/>
<dbReference type="STRING" id="5539.A0A3E2GVB2"/>
<dbReference type="InterPro" id="IPR007461">
    <property type="entry name" value="Ysc84_actin-binding"/>
</dbReference>
<dbReference type="FunFam" id="2.30.30.40:FF:000100">
    <property type="entry name" value="SH3 domain-containing YSC84-like protein 1"/>
    <property type="match status" value="1"/>
</dbReference>
<keyword evidence="2 3" id="KW-0728">SH3 domain</keyword>
<organism evidence="6 7">
    <name type="scientific">Scytalidium lignicola</name>
    <name type="common">Hyphomycete</name>
    <dbReference type="NCBI Taxonomy" id="5539"/>
    <lineage>
        <taxon>Eukaryota</taxon>
        <taxon>Fungi</taxon>
        <taxon>Dikarya</taxon>
        <taxon>Ascomycota</taxon>
        <taxon>Pezizomycotina</taxon>
        <taxon>Leotiomycetes</taxon>
        <taxon>Leotiomycetes incertae sedis</taxon>
        <taxon>Scytalidium</taxon>
    </lineage>
</organism>
<dbReference type="PANTHER" id="PTHR15629">
    <property type="entry name" value="SH3YL1 PROTEIN"/>
    <property type="match status" value="1"/>
</dbReference>
<dbReference type="GO" id="GO:0051015">
    <property type="term" value="F:actin filament binding"/>
    <property type="evidence" value="ECO:0007669"/>
    <property type="project" value="TreeGrafter"/>
</dbReference>
<comment type="similarity">
    <text evidence="1">Belongs to the SH3YL1 family.</text>
</comment>
<evidence type="ECO:0000313" key="6">
    <source>
        <dbReference type="EMBL" id="RFU24703.1"/>
    </source>
</evidence>
<feature type="non-terminal residue" evidence="6">
    <location>
        <position position="1"/>
    </location>
</feature>
<dbReference type="EMBL" id="NCSJ02000411">
    <property type="protein sequence ID" value="RFU24703.1"/>
    <property type="molecule type" value="Genomic_DNA"/>
</dbReference>
<evidence type="ECO:0000313" key="7">
    <source>
        <dbReference type="Proteomes" id="UP000258309"/>
    </source>
</evidence>
<feature type="compositionally biased region" description="Basic and acidic residues" evidence="4">
    <location>
        <begin position="254"/>
        <end position="282"/>
    </location>
</feature>
<dbReference type="GO" id="GO:0035091">
    <property type="term" value="F:phosphatidylinositol binding"/>
    <property type="evidence" value="ECO:0007669"/>
    <property type="project" value="TreeGrafter"/>
</dbReference>
<accession>A0A3E2GVB2</accession>
<dbReference type="SMART" id="SM00326">
    <property type="entry name" value="SH3"/>
    <property type="match status" value="1"/>
</dbReference>
<keyword evidence="7" id="KW-1185">Reference proteome</keyword>
<reference evidence="6 7" key="1">
    <citation type="submission" date="2018-05" db="EMBL/GenBank/DDBJ databases">
        <title>Draft genome sequence of Scytalidium lignicola DSM 105466, a ubiquitous saprotrophic fungus.</title>
        <authorList>
            <person name="Buettner E."/>
            <person name="Gebauer A.M."/>
            <person name="Hofrichter M."/>
            <person name="Liers C."/>
            <person name="Kellner H."/>
        </authorList>
    </citation>
    <scope>NUCLEOTIDE SEQUENCE [LARGE SCALE GENOMIC DNA]</scope>
    <source>
        <strain evidence="6 7">DSM 105466</strain>
    </source>
</reference>
<dbReference type="GO" id="GO:0051666">
    <property type="term" value="P:actin cortical patch localization"/>
    <property type="evidence" value="ECO:0007669"/>
    <property type="project" value="TreeGrafter"/>
</dbReference>
<dbReference type="CDD" id="cd11842">
    <property type="entry name" value="SH3_Ysc84p_like"/>
    <property type="match status" value="1"/>
</dbReference>
<dbReference type="InterPro" id="IPR051702">
    <property type="entry name" value="SH3_domain_YSC84-like"/>
</dbReference>
<evidence type="ECO:0000259" key="5">
    <source>
        <dbReference type="PROSITE" id="PS50002"/>
    </source>
</evidence>
<dbReference type="Gene3D" id="2.30.30.40">
    <property type="entry name" value="SH3 Domains"/>
    <property type="match status" value="1"/>
</dbReference>
<sequence length="416" mass="44407">MGIHNPLPSSLKSECEKCAKILSSFVDPRQSFGPDKVIPPSVLANAKGLAILTVIKAGFIGSGRYGNGIVVARLPNGSWSAPSAIGTGGAGFGGQIGFELTDFVFILNDMSAVRTFTQAGSITLGGNVSLAAGPVGRNAEAAGAASLKGVAGIFSYSKTKGLFAGVSLEGSVIIERRDANEKLYRHRYTAQQLLEGAVEVPRAADPLMNILNSPAFGGSRGAGSSMYNDTPVYDDRHDDLVWEGRRGPGFGENQPRRGSFDDDYHGDRRGNPSDYVFNDKPKRSTTWADDIYDRPVGGPRINSYNGGGAGGRPRAGSGFDDDYVYSDRRDSGSVKTGPGRPSAPKPIFNRSRTDSLRTNEAVALFTFDADQPGDLGFKKGEIITVTKKTDSANDWWTGRIGERTGIFPSNYVEMRT</sequence>
<dbReference type="Pfam" id="PF00018">
    <property type="entry name" value="SH3_1"/>
    <property type="match status" value="1"/>
</dbReference>
<dbReference type="GO" id="GO:0030479">
    <property type="term" value="C:actin cortical patch"/>
    <property type="evidence" value="ECO:0007669"/>
    <property type="project" value="TreeGrafter"/>
</dbReference>
<name>A0A3E2GVB2_SCYLI</name>
<dbReference type="OMA" id="SNCKARN"/>
<feature type="non-terminal residue" evidence="6">
    <location>
        <position position="416"/>
    </location>
</feature>
<dbReference type="InterPro" id="IPR033643">
    <property type="entry name" value="SYLF_SH3YL1-like"/>
</dbReference>
<proteinExistence type="inferred from homology"/>
<dbReference type="PANTHER" id="PTHR15629:SF2">
    <property type="entry name" value="SH3 DOMAIN-CONTAINING YSC84-LIKE PROTEIN 1"/>
    <property type="match status" value="1"/>
</dbReference>
<dbReference type="PRINTS" id="PR00452">
    <property type="entry name" value="SH3DOMAIN"/>
</dbReference>
<dbReference type="CDD" id="cd11525">
    <property type="entry name" value="SYLF_SH3YL1_like"/>
    <property type="match status" value="1"/>
</dbReference>
<feature type="region of interest" description="Disordered" evidence="4">
    <location>
        <begin position="243"/>
        <end position="349"/>
    </location>
</feature>
<dbReference type="Proteomes" id="UP000258309">
    <property type="component" value="Unassembled WGS sequence"/>
</dbReference>
<dbReference type="InterPro" id="IPR036028">
    <property type="entry name" value="SH3-like_dom_sf"/>
</dbReference>
<dbReference type="SUPFAM" id="SSF50044">
    <property type="entry name" value="SH3-domain"/>
    <property type="match status" value="1"/>
</dbReference>
<evidence type="ECO:0000256" key="1">
    <source>
        <dbReference type="ARBA" id="ARBA00007761"/>
    </source>
</evidence>
<evidence type="ECO:0000256" key="4">
    <source>
        <dbReference type="SAM" id="MobiDB-lite"/>
    </source>
</evidence>
<dbReference type="GO" id="GO:0051017">
    <property type="term" value="P:actin filament bundle assembly"/>
    <property type="evidence" value="ECO:0007669"/>
    <property type="project" value="TreeGrafter"/>
</dbReference>
<evidence type="ECO:0000256" key="2">
    <source>
        <dbReference type="ARBA" id="ARBA00022443"/>
    </source>
</evidence>
<protein>
    <recommendedName>
        <fullName evidence="5">SH3 domain-containing protein</fullName>
    </recommendedName>
</protein>